<accession>W1XIZ9</accession>
<protein>
    <submittedName>
        <fullName evidence="1">Uncharacterized protein</fullName>
    </submittedName>
</protein>
<dbReference type="EMBL" id="AZMM01015362">
    <property type="protein sequence ID" value="ETJ30116.1"/>
    <property type="molecule type" value="Genomic_DNA"/>
</dbReference>
<feature type="non-terminal residue" evidence="1">
    <location>
        <position position="1"/>
    </location>
</feature>
<reference evidence="1" key="1">
    <citation type="submission" date="2013-12" db="EMBL/GenBank/DDBJ databases">
        <title>A Varibaculum cambriense genome reconstructed from a premature infant gut community with otherwise low bacterial novelty that shifts toward anaerobic metabolism during the third week of life.</title>
        <authorList>
            <person name="Brown C.T."/>
            <person name="Sharon I."/>
            <person name="Thomas B.C."/>
            <person name="Castelle C.J."/>
            <person name="Morowitz M.J."/>
            <person name="Banfield J.F."/>
        </authorList>
    </citation>
    <scope>NUCLEOTIDE SEQUENCE</scope>
</reference>
<name>W1XIZ9_9ZZZZ</name>
<dbReference type="AlphaFoldDB" id="W1XIZ9"/>
<organism evidence="1">
    <name type="scientific">human gut metagenome</name>
    <dbReference type="NCBI Taxonomy" id="408170"/>
    <lineage>
        <taxon>unclassified sequences</taxon>
        <taxon>metagenomes</taxon>
        <taxon>organismal metagenomes</taxon>
    </lineage>
</organism>
<feature type="non-terminal residue" evidence="1">
    <location>
        <position position="73"/>
    </location>
</feature>
<evidence type="ECO:0000313" key="1">
    <source>
        <dbReference type="EMBL" id="ETJ30116.1"/>
    </source>
</evidence>
<comment type="caution">
    <text evidence="1">The sequence shown here is derived from an EMBL/GenBank/DDBJ whole genome shotgun (WGS) entry which is preliminary data.</text>
</comment>
<sequence length="73" mass="8692">DGIQRPYYLSKESLINFEEVSSSKYFINPETQYSMAAFFQEMRRNINYEGADKIRQNLELEMINSIVKTKFII</sequence>
<gene>
    <name evidence="1" type="ORF">Q604_UNBC15362G0001</name>
</gene>
<proteinExistence type="predicted"/>